<dbReference type="eggNOG" id="KOG1818">
    <property type="taxonomic scope" value="Eukaryota"/>
</dbReference>
<dbReference type="SUPFAM" id="SSF57845">
    <property type="entry name" value="B-box zinc-binding domain"/>
    <property type="match status" value="1"/>
</dbReference>
<dbReference type="CDD" id="cd19817">
    <property type="entry name" value="Bbox1_ANCHR-like"/>
    <property type="match status" value="1"/>
</dbReference>
<dbReference type="GeneID" id="19159941"/>
<dbReference type="Pfam" id="PF22586">
    <property type="entry name" value="ANCHR-like_BBOX"/>
    <property type="match status" value="1"/>
</dbReference>
<protein>
    <recommendedName>
        <fullName evidence="4">Abscission/NoCut checkpoint regulator</fullName>
    </recommendedName>
</protein>
<name>W9YFV1_9EURO</name>
<feature type="region of interest" description="Disordered" evidence="1">
    <location>
        <begin position="118"/>
        <end position="150"/>
    </location>
</feature>
<evidence type="ECO:0000313" key="2">
    <source>
        <dbReference type="EMBL" id="EXJ88136.1"/>
    </source>
</evidence>
<dbReference type="Proteomes" id="UP000019484">
    <property type="component" value="Unassembled WGS sequence"/>
</dbReference>
<dbReference type="RefSeq" id="XP_007724142.1">
    <property type="nucleotide sequence ID" value="XM_007725952.1"/>
</dbReference>
<feature type="compositionally biased region" description="Low complexity" evidence="1">
    <location>
        <begin position="213"/>
        <end position="235"/>
    </location>
</feature>
<feature type="compositionally biased region" description="Low complexity" evidence="1">
    <location>
        <begin position="118"/>
        <end position="132"/>
    </location>
</feature>
<evidence type="ECO:0000313" key="3">
    <source>
        <dbReference type="Proteomes" id="UP000019484"/>
    </source>
</evidence>
<feature type="region of interest" description="Disordered" evidence="1">
    <location>
        <begin position="269"/>
        <end position="288"/>
    </location>
</feature>
<gene>
    <name evidence="2" type="ORF">A1O1_05064</name>
</gene>
<feature type="region of interest" description="Disordered" evidence="1">
    <location>
        <begin position="165"/>
        <end position="255"/>
    </location>
</feature>
<dbReference type="STRING" id="1182541.W9YFV1"/>
<dbReference type="EMBL" id="AMWN01000004">
    <property type="protein sequence ID" value="EXJ88136.1"/>
    <property type="molecule type" value="Genomic_DNA"/>
</dbReference>
<evidence type="ECO:0000256" key="1">
    <source>
        <dbReference type="SAM" id="MobiDB-lite"/>
    </source>
</evidence>
<dbReference type="InterPro" id="IPR044553">
    <property type="entry name" value="Bbox1_ANCHR"/>
</dbReference>
<proteinExistence type="predicted"/>
<dbReference type="OrthoDB" id="5407799at2759"/>
<keyword evidence="3" id="KW-1185">Reference proteome</keyword>
<sequence>MANDPSSSVDQDLLSRLNALRKSTVTFDQTNYQTPLPRSTPVTLDAAPARAQHSDLLTRWKSLGGTPPTTGKREPEGSSNDAEHEKTLDELLADIPPSETWELEKSEEDQVAELLQSARSALAAASQGQQPSEEAAEEHGVGRPAPATLPAIDVSVFQPEPELDLVGGADWKSKDTLDKEADELLERVFDEVQHEPAEAPDEDTNQSEAGIEASQPAPSPSKSSTELSLSNLELPATPSKLPEPTGPKDQPDEDEGLVSRFAGLSLPSVPTTIKATKPGKTSSKPSVGYSDEEIDTWCIICNDDATLRCIGCDGELYCTNCWMEGHRGEDAGLEERGHKAVQFVKGGGKKKEPRRRVMSEA</sequence>
<dbReference type="PANTHER" id="PTHR46603:SF1">
    <property type="entry name" value="ABSCISSION_NOCUT CHECKPOINT REGULATOR"/>
    <property type="match status" value="1"/>
</dbReference>
<feature type="compositionally biased region" description="Basic and acidic residues" evidence="1">
    <location>
        <begin position="171"/>
        <end position="197"/>
    </location>
</feature>
<dbReference type="HOGENOM" id="CLU_037982_2_1_1"/>
<evidence type="ECO:0008006" key="4">
    <source>
        <dbReference type="Google" id="ProtNLM"/>
    </source>
</evidence>
<feature type="region of interest" description="Disordered" evidence="1">
    <location>
        <begin position="28"/>
        <end position="96"/>
    </location>
</feature>
<dbReference type="PANTHER" id="PTHR46603">
    <property type="entry name" value="ABSCISSION/NOCUT CHECKPOINT REGULATOR"/>
    <property type="match status" value="1"/>
</dbReference>
<accession>W9YFV1</accession>
<feature type="compositionally biased region" description="Polar residues" evidence="1">
    <location>
        <begin position="28"/>
        <end position="42"/>
    </location>
</feature>
<feature type="compositionally biased region" description="Basic and acidic residues" evidence="1">
    <location>
        <begin position="71"/>
        <end position="89"/>
    </location>
</feature>
<reference evidence="2 3" key="1">
    <citation type="submission" date="2013-03" db="EMBL/GenBank/DDBJ databases">
        <title>The Genome Sequence of Capronia coronata CBS 617.96.</title>
        <authorList>
            <consortium name="The Broad Institute Genomics Platform"/>
            <person name="Cuomo C."/>
            <person name="de Hoog S."/>
            <person name="Gorbushina A."/>
            <person name="Walker B."/>
            <person name="Young S.K."/>
            <person name="Zeng Q."/>
            <person name="Gargeya S."/>
            <person name="Fitzgerald M."/>
            <person name="Haas B."/>
            <person name="Abouelleil A."/>
            <person name="Allen A.W."/>
            <person name="Alvarado L."/>
            <person name="Arachchi H.M."/>
            <person name="Berlin A.M."/>
            <person name="Chapman S.B."/>
            <person name="Gainer-Dewar J."/>
            <person name="Goldberg J."/>
            <person name="Griggs A."/>
            <person name="Gujja S."/>
            <person name="Hansen M."/>
            <person name="Howarth C."/>
            <person name="Imamovic A."/>
            <person name="Ireland A."/>
            <person name="Larimer J."/>
            <person name="McCowan C."/>
            <person name="Murphy C."/>
            <person name="Pearson M."/>
            <person name="Poon T.W."/>
            <person name="Priest M."/>
            <person name="Roberts A."/>
            <person name="Saif S."/>
            <person name="Shea T."/>
            <person name="Sisk P."/>
            <person name="Sykes S."/>
            <person name="Wortman J."/>
            <person name="Nusbaum C."/>
            <person name="Birren B."/>
        </authorList>
    </citation>
    <scope>NUCLEOTIDE SEQUENCE [LARGE SCALE GENOMIC DNA]</scope>
    <source>
        <strain evidence="2 3">CBS 617.96</strain>
    </source>
</reference>
<organism evidence="2 3">
    <name type="scientific">Capronia coronata CBS 617.96</name>
    <dbReference type="NCBI Taxonomy" id="1182541"/>
    <lineage>
        <taxon>Eukaryota</taxon>
        <taxon>Fungi</taxon>
        <taxon>Dikarya</taxon>
        <taxon>Ascomycota</taxon>
        <taxon>Pezizomycotina</taxon>
        <taxon>Eurotiomycetes</taxon>
        <taxon>Chaetothyriomycetidae</taxon>
        <taxon>Chaetothyriales</taxon>
        <taxon>Herpotrichiellaceae</taxon>
        <taxon>Capronia</taxon>
    </lineage>
</organism>
<dbReference type="AlphaFoldDB" id="W9YFV1"/>
<comment type="caution">
    <text evidence="2">The sequence shown here is derived from an EMBL/GenBank/DDBJ whole genome shotgun (WGS) entry which is preliminary data.</text>
</comment>
<feature type="compositionally biased region" description="Polar residues" evidence="1">
    <location>
        <begin position="269"/>
        <end position="285"/>
    </location>
</feature>